<evidence type="ECO:0000313" key="1">
    <source>
        <dbReference type="EMBL" id="KAG0428626.1"/>
    </source>
</evidence>
<protein>
    <submittedName>
        <fullName evidence="1">Uncharacterized protein</fullName>
    </submittedName>
</protein>
<sequence length="295" mass="33012">MVIQRQQGTPVISQVVQHSLSEQKKARAALLVIVSSLRYLGRTGNGVRGHEADDGNLMSLLEERASDVPELKAWLKRRDNWLAPTIQNEILEILAHMVQRDIVDEIKRSPFYAIMADSTTDMSGLEQFTLCVRCVDPSSLVIKELFIGLYNPPDSTAATLAASIKDILLRLTLSMQGLRGHCFDGAANMSGRLHGVRKIMSDEQPKIPYIHCSNHSLDLALQEISRKSDAMCEVMTIVKDVSNVILESSKRKNMYMDIVVEPCDGGPNPRVQRLIPLCPTRWAVKVTSMSRFREN</sequence>
<dbReference type="Proteomes" id="UP000805193">
    <property type="component" value="Unassembled WGS sequence"/>
</dbReference>
<name>A0AC60Q6C7_IXOPE</name>
<organism evidence="1 2">
    <name type="scientific">Ixodes persulcatus</name>
    <name type="common">Taiga tick</name>
    <dbReference type="NCBI Taxonomy" id="34615"/>
    <lineage>
        <taxon>Eukaryota</taxon>
        <taxon>Metazoa</taxon>
        <taxon>Ecdysozoa</taxon>
        <taxon>Arthropoda</taxon>
        <taxon>Chelicerata</taxon>
        <taxon>Arachnida</taxon>
        <taxon>Acari</taxon>
        <taxon>Parasitiformes</taxon>
        <taxon>Ixodida</taxon>
        <taxon>Ixodoidea</taxon>
        <taxon>Ixodidae</taxon>
        <taxon>Ixodinae</taxon>
        <taxon>Ixodes</taxon>
    </lineage>
</organism>
<gene>
    <name evidence="1" type="ORF">HPB47_024413</name>
</gene>
<dbReference type="EMBL" id="JABSTQ010009501">
    <property type="protein sequence ID" value="KAG0428626.1"/>
    <property type="molecule type" value="Genomic_DNA"/>
</dbReference>
<proteinExistence type="predicted"/>
<comment type="caution">
    <text evidence="1">The sequence shown here is derived from an EMBL/GenBank/DDBJ whole genome shotgun (WGS) entry which is preliminary data.</text>
</comment>
<reference evidence="1 2" key="1">
    <citation type="journal article" date="2020" name="Cell">
        <title>Large-Scale Comparative Analyses of Tick Genomes Elucidate Their Genetic Diversity and Vector Capacities.</title>
        <authorList>
            <consortium name="Tick Genome and Microbiome Consortium (TIGMIC)"/>
            <person name="Jia N."/>
            <person name="Wang J."/>
            <person name="Shi W."/>
            <person name="Du L."/>
            <person name="Sun Y."/>
            <person name="Zhan W."/>
            <person name="Jiang J.F."/>
            <person name="Wang Q."/>
            <person name="Zhang B."/>
            <person name="Ji P."/>
            <person name="Bell-Sakyi L."/>
            <person name="Cui X.M."/>
            <person name="Yuan T.T."/>
            <person name="Jiang B.G."/>
            <person name="Yang W.F."/>
            <person name="Lam T.T."/>
            <person name="Chang Q.C."/>
            <person name="Ding S.J."/>
            <person name="Wang X.J."/>
            <person name="Zhu J.G."/>
            <person name="Ruan X.D."/>
            <person name="Zhao L."/>
            <person name="Wei J.T."/>
            <person name="Ye R.Z."/>
            <person name="Que T.C."/>
            <person name="Du C.H."/>
            <person name="Zhou Y.H."/>
            <person name="Cheng J.X."/>
            <person name="Dai P.F."/>
            <person name="Guo W.B."/>
            <person name="Han X.H."/>
            <person name="Huang E.J."/>
            <person name="Li L.F."/>
            <person name="Wei W."/>
            <person name="Gao Y.C."/>
            <person name="Liu J.Z."/>
            <person name="Shao H.Z."/>
            <person name="Wang X."/>
            <person name="Wang C.C."/>
            <person name="Yang T.C."/>
            <person name="Huo Q.B."/>
            <person name="Li W."/>
            <person name="Chen H.Y."/>
            <person name="Chen S.E."/>
            <person name="Zhou L.G."/>
            <person name="Ni X.B."/>
            <person name="Tian J.H."/>
            <person name="Sheng Y."/>
            <person name="Liu T."/>
            <person name="Pan Y.S."/>
            <person name="Xia L.Y."/>
            <person name="Li J."/>
            <person name="Zhao F."/>
            <person name="Cao W.C."/>
        </authorList>
    </citation>
    <scope>NUCLEOTIDE SEQUENCE [LARGE SCALE GENOMIC DNA]</scope>
    <source>
        <strain evidence="1">Iper-2018</strain>
    </source>
</reference>
<evidence type="ECO:0000313" key="2">
    <source>
        <dbReference type="Proteomes" id="UP000805193"/>
    </source>
</evidence>
<accession>A0AC60Q6C7</accession>
<keyword evidence="2" id="KW-1185">Reference proteome</keyword>